<protein>
    <submittedName>
        <fullName evidence="1">tRNA uridine 5-carboxymethylaminomethyl modification enzyme</fullName>
    </submittedName>
</protein>
<dbReference type="Proteomes" id="UP001219518">
    <property type="component" value="Unassembled WGS sequence"/>
</dbReference>
<dbReference type="EMBL" id="JAHWGI010001016">
    <property type="protein sequence ID" value="KAK3920667.1"/>
    <property type="molecule type" value="Genomic_DNA"/>
</dbReference>
<accession>A0AAE1HG52</accession>
<name>A0AAE1HG52_9NEOP</name>
<sequence>MIRVSFDIDDKELAMEIDMLEASESSSLQDIREYADTLQLSGKHYVNFKLDPGSQVNLIPYETFFKLYSEGELTLKPSNLVLEAFNETNIRAEGPFTALTRTKYRASTILEYDVAKKVRRPLLGIYACHHLNLVRLVEHPTVASLVTKQALVGETKENFITKNRDVFERLGQFKQTRFEQTIHFEIDNNIPSGMSPPRRCSYSIAERLKVKLQVFS</sequence>
<keyword evidence="2" id="KW-1185">Reference proteome</keyword>
<gene>
    <name evidence="1" type="ORF">KUF71_009924</name>
</gene>
<reference evidence="1" key="1">
    <citation type="submission" date="2021-07" db="EMBL/GenBank/DDBJ databases">
        <authorList>
            <person name="Catto M.A."/>
            <person name="Jacobson A."/>
            <person name="Kennedy G."/>
            <person name="Labadie P."/>
            <person name="Hunt B.G."/>
            <person name="Srinivasan R."/>
        </authorList>
    </citation>
    <scope>NUCLEOTIDE SEQUENCE</scope>
    <source>
        <strain evidence="1">PL_HMW_Pooled</strain>
        <tissue evidence="1">Head</tissue>
    </source>
</reference>
<evidence type="ECO:0000313" key="1">
    <source>
        <dbReference type="EMBL" id="KAK3920667.1"/>
    </source>
</evidence>
<dbReference type="AlphaFoldDB" id="A0AAE1HG52"/>
<organism evidence="1 2">
    <name type="scientific">Frankliniella fusca</name>
    <dbReference type="NCBI Taxonomy" id="407009"/>
    <lineage>
        <taxon>Eukaryota</taxon>
        <taxon>Metazoa</taxon>
        <taxon>Ecdysozoa</taxon>
        <taxon>Arthropoda</taxon>
        <taxon>Hexapoda</taxon>
        <taxon>Insecta</taxon>
        <taxon>Pterygota</taxon>
        <taxon>Neoptera</taxon>
        <taxon>Paraneoptera</taxon>
        <taxon>Thysanoptera</taxon>
        <taxon>Terebrantia</taxon>
        <taxon>Thripoidea</taxon>
        <taxon>Thripidae</taxon>
        <taxon>Frankliniella</taxon>
    </lineage>
</organism>
<proteinExistence type="predicted"/>
<comment type="caution">
    <text evidence="1">The sequence shown here is derived from an EMBL/GenBank/DDBJ whole genome shotgun (WGS) entry which is preliminary data.</text>
</comment>
<evidence type="ECO:0000313" key="2">
    <source>
        <dbReference type="Proteomes" id="UP001219518"/>
    </source>
</evidence>
<reference evidence="1" key="2">
    <citation type="journal article" date="2023" name="BMC Genomics">
        <title>Pest status, molecular evolution, and epigenetic factors derived from the genome assembly of Frankliniella fusca, a thysanopteran phytovirus vector.</title>
        <authorList>
            <person name="Catto M.A."/>
            <person name="Labadie P.E."/>
            <person name="Jacobson A.L."/>
            <person name="Kennedy G.G."/>
            <person name="Srinivasan R."/>
            <person name="Hunt B.G."/>
        </authorList>
    </citation>
    <scope>NUCLEOTIDE SEQUENCE</scope>
    <source>
        <strain evidence="1">PL_HMW_Pooled</strain>
    </source>
</reference>